<reference evidence="4" key="1">
    <citation type="journal article" date="2021" name="Nat. Commun.">
        <title>Genomic analyses provide insights into spinach domestication and the genetic basis of agronomic traits.</title>
        <authorList>
            <person name="Cai X."/>
            <person name="Sun X."/>
            <person name="Xu C."/>
            <person name="Sun H."/>
            <person name="Wang X."/>
            <person name="Ge C."/>
            <person name="Zhang Z."/>
            <person name="Wang Q."/>
            <person name="Fei Z."/>
            <person name="Jiao C."/>
            <person name="Wang Q."/>
        </authorList>
    </citation>
    <scope>NUCLEOTIDE SEQUENCE [LARGE SCALE GENOMIC DNA]</scope>
    <source>
        <strain evidence="4">cv. Varoflay</strain>
    </source>
</reference>
<keyword evidence="2 3" id="KW-0472">Membrane</keyword>
<evidence type="ECO:0000313" key="5">
    <source>
        <dbReference type="RefSeq" id="XP_056683405.1"/>
    </source>
</evidence>
<sequence>MVVPRWLFLFMSFVHLIIGIGLLSLIISLSMVPNSPKFKVQSVNTITPLVTQQISNTTINTFSGSFNIALWIGKPNNGILKQQANVSVYYRNQLLVSSPSIIKSFCPDHPTCNNVRYTLVPLTIKVSLAPIFDNSNALSMASEIDSGKVTLIVKVNTKDYRTRSWWVGKDTTELNVTCNNVKLGASNGVVLGNSKPCDVYWYIDDYKKSSYM</sequence>
<gene>
    <name evidence="5" type="primary">LOC130459835</name>
</gene>
<keyword evidence="4" id="KW-1185">Reference proteome</keyword>
<keyword evidence="3" id="KW-0812">Transmembrane</keyword>
<name>A0ABM3QJ66_SPIOL</name>
<evidence type="ECO:0000256" key="1">
    <source>
        <dbReference type="ARBA" id="ARBA00004370"/>
    </source>
</evidence>
<evidence type="ECO:0000256" key="2">
    <source>
        <dbReference type="ARBA" id="ARBA00023136"/>
    </source>
</evidence>
<evidence type="ECO:0000313" key="4">
    <source>
        <dbReference type="Proteomes" id="UP000813463"/>
    </source>
</evidence>
<evidence type="ECO:0008006" key="6">
    <source>
        <dbReference type="Google" id="ProtNLM"/>
    </source>
</evidence>
<dbReference type="Proteomes" id="UP000813463">
    <property type="component" value="Chromosome 4"/>
</dbReference>
<dbReference type="RefSeq" id="XP_056683405.1">
    <property type="nucleotide sequence ID" value="XM_056827427.1"/>
</dbReference>
<reference evidence="5" key="2">
    <citation type="submission" date="2025-08" db="UniProtKB">
        <authorList>
            <consortium name="RefSeq"/>
        </authorList>
    </citation>
    <scope>IDENTIFICATION</scope>
    <source>
        <tissue evidence="5">Leaf</tissue>
    </source>
</reference>
<keyword evidence="3" id="KW-1133">Transmembrane helix</keyword>
<comment type="subcellular location">
    <subcellularLocation>
        <location evidence="1">Membrane</location>
    </subcellularLocation>
</comment>
<dbReference type="PANTHER" id="PTHR31415:SF4">
    <property type="entry name" value="NDR1_HIN1-LIKE PROTEIN 3"/>
    <property type="match status" value="1"/>
</dbReference>
<dbReference type="PANTHER" id="PTHR31415">
    <property type="entry name" value="OS05G0367900 PROTEIN"/>
    <property type="match status" value="1"/>
</dbReference>
<proteinExistence type="predicted"/>
<protein>
    <recommendedName>
        <fullName evidence="6">Late embryogenesis abundant protein LEA-2 subgroup domain-containing protein</fullName>
    </recommendedName>
</protein>
<dbReference type="GeneID" id="130459835"/>
<dbReference type="InterPro" id="IPR044839">
    <property type="entry name" value="NDR1-like"/>
</dbReference>
<organism evidence="4 5">
    <name type="scientific">Spinacia oleracea</name>
    <name type="common">Spinach</name>
    <dbReference type="NCBI Taxonomy" id="3562"/>
    <lineage>
        <taxon>Eukaryota</taxon>
        <taxon>Viridiplantae</taxon>
        <taxon>Streptophyta</taxon>
        <taxon>Embryophyta</taxon>
        <taxon>Tracheophyta</taxon>
        <taxon>Spermatophyta</taxon>
        <taxon>Magnoliopsida</taxon>
        <taxon>eudicotyledons</taxon>
        <taxon>Gunneridae</taxon>
        <taxon>Pentapetalae</taxon>
        <taxon>Caryophyllales</taxon>
        <taxon>Chenopodiaceae</taxon>
        <taxon>Chenopodioideae</taxon>
        <taxon>Anserineae</taxon>
        <taxon>Spinacia</taxon>
    </lineage>
</organism>
<feature type="transmembrane region" description="Helical" evidence="3">
    <location>
        <begin position="6"/>
        <end position="29"/>
    </location>
</feature>
<evidence type="ECO:0000256" key="3">
    <source>
        <dbReference type="SAM" id="Phobius"/>
    </source>
</evidence>
<accession>A0ABM3QJ66</accession>